<dbReference type="PANTHER" id="PTHR13950">
    <property type="entry name" value="RABCONNECTIN-RELATED"/>
    <property type="match status" value="1"/>
</dbReference>
<protein>
    <recommendedName>
        <fullName evidence="2">RAVE complex protein Rav1 C-terminal domain-containing protein</fullName>
    </recommendedName>
</protein>
<reference evidence="3" key="1">
    <citation type="submission" date="2017-12" db="EMBL/GenBank/DDBJ databases">
        <title>Gene loss provides genomic basis for host adaptation in cereal stripe rust fungi.</title>
        <authorList>
            <person name="Xia C."/>
        </authorList>
    </citation>
    <scope>NUCLEOTIDE SEQUENCE [LARGE SCALE GENOMIC DNA]</scope>
    <source>
        <strain evidence="3">93-210</strain>
    </source>
</reference>
<evidence type="ECO:0000313" key="4">
    <source>
        <dbReference type="Proteomes" id="UP000239156"/>
    </source>
</evidence>
<organism evidence="3 4">
    <name type="scientific">Puccinia striiformis</name>
    <dbReference type="NCBI Taxonomy" id="27350"/>
    <lineage>
        <taxon>Eukaryota</taxon>
        <taxon>Fungi</taxon>
        <taxon>Dikarya</taxon>
        <taxon>Basidiomycota</taxon>
        <taxon>Pucciniomycotina</taxon>
        <taxon>Pucciniomycetes</taxon>
        <taxon>Pucciniales</taxon>
        <taxon>Pucciniaceae</taxon>
        <taxon>Puccinia</taxon>
    </lineage>
</organism>
<evidence type="ECO:0000256" key="1">
    <source>
        <dbReference type="SAM" id="MobiDB-lite"/>
    </source>
</evidence>
<dbReference type="VEuPathDB" id="FungiDB:PSTT_04228"/>
<sequence>MSSEYHQPIQLSSINPSRGTLSISPSYSKQSIIICASGLVINILDPLSWRLLQSIKLIDHLPHLANSQNSVDVLCLTEDNRRLAACCGRLTAIFERSGPSWKLHSTFTSQITRILSINLKQTYCLVTGEDGLSLHELEEESSDSDEPARWIKRWALRGQPCDQSALEILEDGTCLLVTIVVGSPILRTYEFSTSSSSEASPDGHQYSPKTITLSLPIHSIRFLYRKHSPQGLPTLAVEVVAPVLGKALHYYNLIKRPFSNVSGNPIQENYVGRHKPQVQYLHRGMCAVSVPTNSPRILAMFPSDNLPESFLSQNEHLTGHDARLNVIVLSNGAINLARSTKNTTLLSTNPLHLPTDMLELFKRPATTIHSVMSVTNTPGKPGDLICSIVARSLTPTGEIFVAQISLNTLLVRPIVANPRPRFVSIKRLPYGYTPLFSRLSFVTNKQDAFAGLVVAPSAKDKYTKYICLCNPAGNRPTRGSRLLAHAFEPDQDTSTARKNSTGRVQVTRHSGDHGRHCKNDSSNFITEDFHLELTGLFVTHLNRETHFSIQRLLCEKIGLKGFLEEEIPEVLVMECLDIQPSSVKNGGDGVGYSVLCLSSSNRLLLWNIPEGSLASDSDSRPHISAQEVSFPASFLISTMASTSSSSLVVLALDDNGQLVRATLPESRLLENPTQPLELKVTMSHQIGSQETLGLTDLKSQVILIELQQSRFLAMLCVMNETDRIRTYRVVIVDLRQQPYSAGIVGLDTFEVERASNEVGNDVQLEWSEYQSRDNTLQNDCFLGVCCGINMTGLHFSDILARRVRSFISITLPNQRQYFAWAPDQYTRATLSTTMASDHHKKSGSIRIATVDLQDEEVLIVKQLDNLANGIVLPGDMSPTILSQAHVDIISSAVNALRIPLLSPDEQVSIMCLTRALLQVQTARTHGVDGDGCQYIFSLVNRLEQHPAESRSDSLLGFGPSQDCGILSAQLSSTRGLIGQETMSILSQDSGQPGSKLDWKAARSVGLFMWLEPGEEELDSYLEKVAQAEYKRLLMGLWKVAYGHADRPLMTKFLQNDFSEARWKTAAQKNAFALISRQRFRFAASFFLLADRLQDAVNVCVRQLSDWQLALAIVRAYEGDRGPVMEKLLKETVLPLGFSTGTRWLISWSFRILGESELACRVLVAAWDDPLIRNHWTPSDSESFGVRIGPIDLSLIVLFNRLKRELRSPLTWKEERLLILLVMEELTNAGCARLAAGLAKTWHIDRPELPLPSTIIRPKTPIDSQQHLNSPGPSSPSPSVDHQLSIPNESHIPTIPKKKLIIQNDVPEFELSSFF</sequence>
<keyword evidence="4" id="KW-1185">Reference proteome</keyword>
<name>A0A2S4VSU4_9BASI</name>
<proteinExistence type="predicted"/>
<dbReference type="GO" id="GO:0043291">
    <property type="term" value="C:RAVE complex"/>
    <property type="evidence" value="ECO:0007669"/>
    <property type="project" value="TreeGrafter"/>
</dbReference>
<dbReference type="InterPro" id="IPR022033">
    <property type="entry name" value="Rav1p_C"/>
</dbReference>
<comment type="caution">
    <text evidence="3">The sequence shown here is derived from an EMBL/GenBank/DDBJ whole genome shotgun (WGS) entry which is preliminary data.</text>
</comment>
<dbReference type="GO" id="GO:0007035">
    <property type="term" value="P:vacuolar acidification"/>
    <property type="evidence" value="ECO:0007669"/>
    <property type="project" value="TreeGrafter"/>
</dbReference>
<feature type="domain" description="RAVE complex protein Rav1 C-terminal" evidence="2">
    <location>
        <begin position="880"/>
        <end position="1235"/>
    </location>
</feature>
<gene>
    <name evidence="3" type="ORF">PSTT_04228</name>
</gene>
<feature type="region of interest" description="Disordered" evidence="1">
    <location>
        <begin position="489"/>
        <end position="515"/>
    </location>
</feature>
<evidence type="ECO:0000313" key="3">
    <source>
        <dbReference type="EMBL" id="POW12596.1"/>
    </source>
</evidence>
<dbReference type="InterPro" id="IPR052208">
    <property type="entry name" value="DmX-like/RAVE_component"/>
</dbReference>
<feature type="compositionally biased region" description="Polar residues" evidence="1">
    <location>
        <begin position="492"/>
        <end position="508"/>
    </location>
</feature>
<feature type="region of interest" description="Disordered" evidence="1">
    <location>
        <begin position="1260"/>
        <end position="1289"/>
    </location>
</feature>
<dbReference type="EMBL" id="PKSL01000030">
    <property type="protein sequence ID" value="POW12596.1"/>
    <property type="molecule type" value="Genomic_DNA"/>
</dbReference>
<evidence type="ECO:0000259" key="2">
    <source>
        <dbReference type="Pfam" id="PF12234"/>
    </source>
</evidence>
<accession>A0A2S4VSU4</accession>
<dbReference type="PANTHER" id="PTHR13950:SF9">
    <property type="entry name" value="RABCONNECTIN-3A"/>
    <property type="match status" value="1"/>
</dbReference>
<dbReference type="Pfam" id="PF12234">
    <property type="entry name" value="Rav1p_C"/>
    <property type="match status" value="1"/>
</dbReference>
<dbReference type="Proteomes" id="UP000239156">
    <property type="component" value="Unassembled WGS sequence"/>
</dbReference>